<organism evidence="9 11">
    <name type="scientific">Pseudomonas savastanoi</name>
    <name type="common">Pseudomonas syringae pv. savastanoi</name>
    <dbReference type="NCBI Taxonomy" id="29438"/>
    <lineage>
        <taxon>Bacteria</taxon>
        <taxon>Pseudomonadati</taxon>
        <taxon>Pseudomonadota</taxon>
        <taxon>Gammaproteobacteria</taxon>
        <taxon>Pseudomonadales</taxon>
        <taxon>Pseudomonadaceae</taxon>
        <taxon>Pseudomonas</taxon>
    </lineage>
</organism>
<gene>
    <name evidence="8" type="ORF">ALP15_200169</name>
    <name evidence="9" type="ORF">ALP16_200074</name>
</gene>
<evidence type="ECO:0000313" key="11">
    <source>
        <dbReference type="Proteomes" id="UP000272703"/>
    </source>
</evidence>
<keyword evidence="4 6" id="KW-1133">Transmembrane helix</keyword>
<evidence type="ECO:0000256" key="6">
    <source>
        <dbReference type="SAM" id="Phobius"/>
    </source>
</evidence>
<protein>
    <recommendedName>
        <fullName evidence="7">EamA domain-containing protein</fullName>
    </recommendedName>
</protein>
<dbReference type="InterPro" id="IPR037185">
    <property type="entry name" value="EmrE-like"/>
</dbReference>
<evidence type="ECO:0000313" key="8">
    <source>
        <dbReference type="EMBL" id="RMV15819.1"/>
    </source>
</evidence>
<proteinExistence type="inferred from homology"/>
<evidence type="ECO:0000256" key="1">
    <source>
        <dbReference type="ARBA" id="ARBA00004141"/>
    </source>
</evidence>
<evidence type="ECO:0000259" key="7">
    <source>
        <dbReference type="Pfam" id="PF00892"/>
    </source>
</evidence>
<dbReference type="EMBL" id="RBUO01000271">
    <property type="protein sequence ID" value="RMV15819.1"/>
    <property type="molecule type" value="Genomic_DNA"/>
</dbReference>
<sequence length="305" mass="32453">MSFKDSMLALLVAFLWGAQVSAVKIGGAELPPILMVAMRYAIMAVALLPLLRRCRREHLGTMTLIASVTGTLHFGLLYCGIARVDASTSAIIYQLATPFTLVLACVALGEVLKLKVVAGIALAFAGVLVLLFNSAAIGSLPGMLLVALAALAFATGSVLTKRLGPLDPLDPLALTAWTAVIAAPQLLLWSYVQEHDLWSRVLVASSQAWWAMLYTALSGGLLGFGLWFWLLSRNSIQQLSPYLLSVPLFAIGVSQLLLGDGFTPRLLLGGALTLLGVALCQLRLPQFRGLARTARMGAGAADERR</sequence>
<keyword evidence="5 6" id="KW-0472">Membrane</keyword>
<dbReference type="InterPro" id="IPR050638">
    <property type="entry name" value="AA-Vitamin_Transporters"/>
</dbReference>
<dbReference type="GO" id="GO:0016020">
    <property type="term" value="C:membrane"/>
    <property type="evidence" value="ECO:0007669"/>
    <property type="project" value="UniProtKB-SubCell"/>
</dbReference>
<name>A0A3M6ADH0_PSESS</name>
<evidence type="ECO:0000256" key="5">
    <source>
        <dbReference type="ARBA" id="ARBA00023136"/>
    </source>
</evidence>
<dbReference type="Proteomes" id="UP000272241">
    <property type="component" value="Unassembled WGS sequence"/>
</dbReference>
<keyword evidence="3 6" id="KW-0812">Transmembrane</keyword>
<dbReference type="EMBL" id="RBUN01000287">
    <property type="protein sequence ID" value="RMV17106.1"/>
    <property type="molecule type" value="Genomic_DNA"/>
</dbReference>
<feature type="domain" description="EamA" evidence="7">
    <location>
        <begin position="7"/>
        <end position="131"/>
    </location>
</feature>
<dbReference type="RefSeq" id="WP_057424548.1">
    <property type="nucleotide sequence ID" value="NZ_RBUO01000271.1"/>
</dbReference>
<evidence type="ECO:0000256" key="3">
    <source>
        <dbReference type="ARBA" id="ARBA00022692"/>
    </source>
</evidence>
<comment type="caution">
    <text evidence="9">The sequence shown here is derived from an EMBL/GenBank/DDBJ whole genome shotgun (WGS) entry which is preliminary data.</text>
</comment>
<dbReference type="Proteomes" id="UP000272703">
    <property type="component" value="Unassembled WGS sequence"/>
</dbReference>
<feature type="transmembrane region" description="Helical" evidence="6">
    <location>
        <begin position="90"/>
        <end position="109"/>
    </location>
</feature>
<evidence type="ECO:0000313" key="10">
    <source>
        <dbReference type="Proteomes" id="UP000272241"/>
    </source>
</evidence>
<feature type="transmembrane region" description="Helical" evidence="6">
    <location>
        <begin position="32"/>
        <end position="51"/>
    </location>
</feature>
<evidence type="ECO:0000313" key="9">
    <source>
        <dbReference type="EMBL" id="RMV17106.1"/>
    </source>
</evidence>
<dbReference type="PANTHER" id="PTHR32322">
    <property type="entry name" value="INNER MEMBRANE TRANSPORTER"/>
    <property type="match status" value="1"/>
</dbReference>
<comment type="subcellular location">
    <subcellularLocation>
        <location evidence="1">Membrane</location>
        <topology evidence="1">Multi-pass membrane protein</topology>
    </subcellularLocation>
</comment>
<feature type="transmembrane region" description="Helical" evidence="6">
    <location>
        <begin position="211"/>
        <end position="230"/>
    </location>
</feature>
<accession>A0A3M6ADH0</accession>
<reference evidence="10 11" key="1">
    <citation type="submission" date="2018-08" db="EMBL/GenBank/DDBJ databases">
        <title>Recombination of ecologically and evolutionarily significant loci maintains genetic cohesion in the Pseudomonas syringae species complex.</title>
        <authorList>
            <person name="Dillon M."/>
            <person name="Thakur S."/>
            <person name="Almeida R.N.D."/>
            <person name="Weir B.S."/>
            <person name="Guttman D.S."/>
        </authorList>
    </citation>
    <scope>NUCLEOTIDE SEQUENCE [LARGE SCALE GENOMIC DNA]</scope>
    <source>
        <strain evidence="8 10">ICMP 11895</strain>
        <strain evidence="9 11">ICMP 11897</strain>
    </source>
</reference>
<evidence type="ECO:0000256" key="4">
    <source>
        <dbReference type="ARBA" id="ARBA00022989"/>
    </source>
</evidence>
<dbReference type="PANTHER" id="PTHR32322:SF2">
    <property type="entry name" value="EAMA DOMAIN-CONTAINING PROTEIN"/>
    <property type="match status" value="1"/>
</dbReference>
<feature type="transmembrane region" description="Helical" evidence="6">
    <location>
        <begin position="63"/>
        <end position="84"/>
    </location>
</feature>
<feature type="transmembrane region" description="Helical" evidence="6">
    <location>
        <begin position="172"/>
        <end position="191"/>
    </location>
</feature>
<dbReference type="InterPro" id="IPR000620">
    <property type="entry name" value="EamA_dom"/>
</dbReference>
<feature type="domain" description="EamA" evidence="7">
    <location>
        <begin position="141"/>
        <end position="279"/>
    </location>
</feature>
<feature type="transmembrane region" description="Helical" evidence="6">
    <location>
        <begin position="142"/>
        <end position="160"/>
    </location>
</feature>
<comment type="similarity">
    <text evidence="2">Belongs to the EamA transporter family.</text>
</comment>
<feature type="transmembrane region" description="Helical" evidence="6">
    <location>
        <begin position="242"/>
        <end position="259"/>
    </location>
</feature>
<dbReference type="AlphaFoldDB" id="A0A3M6ADH0"/>
<feature type="transmembrane region" description="Helical" evidence="6">
    <location>
        <begin position="265"/>
        <end position="284"/>
    </location>
</feature>
<feature type="transmembrane region" description="Helical" evidence="6">
    <location>
        <begin position="116"/>
        <end position="136"/>
    </location>
</feature>
<dbReference type="Pfam" id="PF00892">
    <property type="entry name" value="EamA"/>
    <property type="match status" value="2"/>
</dbReference>
<dbReference type="SUPFAM" id="SSF103481">
    <property type="entry name" value="Multidrug resistance efflux transporter EmrE"/>
    <property type="match status" value="2"/>
</dbReference>
<evidence type="ECO:0000256" key="2">
    <source>
        <dbReference type="ARBA" id="ARBA00007362"/>
    </source>
</evidence>